<evidence type="ECO:0000313" key="4">
    <source>
        <dbReference type="EMBL" id="MBK0422055.1"/>
    </source>
</evidence>
<evidence type="ECO:0000256" key="2">
    <source>
        <dbReference type="SAM" id="Phobius"/>
    </source>
</evidence>
<name>A0A934QCD9_9MICO</name>
<evidence type="ECO:0000313" key="5">
    <source>
        <dbReference type="Proteomes" id="UP000618733"/>
    </source>
</evidence>
<dbReference type="Pfam" id="PF19077">
    <property type="entry name" value="Big_13"/>
    <property type="match status" value="1"/>
</dbReference>
<accession>A0A934QCD9</accession>
<keyword evidence="2" id="KW-1133">Transmembrane helix</keyword>
<dbReference type="RefSeq" id="WP_200132267.1">
    <property type="nucleotide sequence ID" value="NZ_JAEHOI010000007.1"/>
</dbReference>
<keyword evidence="2" id="KW-0812">Transmembrane</keyword>
<protein>
    <recommendedName>
        <fullName evidence="3">Bacterial Ig-like domain-containing protein</fullName>
    </recommendedName>
</protein>
<organism evidence="4 5">
    <name type="scientific">Leucobacter edaphi</name>
    <dbReference type="NCBI Taxonomy" id="2796472"/>
    <lineage>
        <taxon>Bacteria</taxon>
        <taxon>Bacillati</taxon>
        <taxon>Actinomycetota</taxon>
        <taxon>Actinomycetes</taxon>
        <taxon>Micrococcales</taxon>
        <taxon>Microbacteriaceae</taxon>
        <taxon>Leucobacter</taxon>
    </lineage>
</organism>
<sequence length="978" mass="104024">MHVRPSGAGLTAPGRRRRGRLGRWTVRIVVAALAATGLIADVALDGGQEAHAAAVEAPEVFSVQSYNSRTDDLIDELRVSLVLKVPHGYVDPNTGNLQQVNGKYLRVGFDNNADNRSERALVTSLPYLNTFGAIGADRWARSIGEHFTVHKVIEAGDNDLLVISMEGNLTVARHQENNLTGGRPLRGNLYFTFDQSPFASTTDPLWIRSALTAHTLDFNVFSSTRLPKSVVGPIVQMQYAHTYELWSAGQGNLGQVLDYGLAGNPAGVLPANSVPVDVTNFAYVSPTKGPANSVSNSFWFAWVHEDGTLVTDINTAPIRVTGIPPHSGYTAHLAVKNIPVPVGMPTLAYTPQAAAQGLTKKVSTTGTIDFREAGGTGFYRMLVWPETSNPTIVDSDFGAPTKRYSAADLVDGNVVKPDAMKESWTAGSAFYRYTIKRPDAPVITVPQAGAKLRENKNVVFSGTGLPGHSITLSLMQGSLLVPGTKDPALMTLVDGERNCKKTSCDVVVQPDGTWSYTYTPSQPLADDNYTVVATQTEQMSGGQLTSDQSNPNHPTAPTAWGVPFEIDTQAPAAPLFPCPATTTKDRRPTLSGSGIEAGASVQVYLGDKVLGKAVVTGDKWTFTPEDDLPAGAHRLTVTQLDRAGNESAHSAPPCALTVLTDIEIVGAKTVLGVTHPAPGLTIADADNWEVIVSHQGIDEVISGKDAVKLERGVRYLVDERLRTSPEPDATALMYAPRNAPVCVDSQGDALPEKNYDPLKSELFFSETDVVAGPVKCEIENQAHQATLVTKRLGGQTVSASAGWTLRAEPSVRAPREAGSPEDSPRSIGSAVTPRVLPPRPGFRLSADGPDAVVRPGAYSLDFDVPEGLSKVGIDLLDLDDPECAAYATNALQAPESCWDTSHIVSASLQPGAHEVFRIVAADTVDLPSLPLTGGLGSWLFSLGGAGALALAAAGLIRRRILRFRGEHPAQVLSHSIAS</sequence>
<dbReference type="InterPro" id="IPR013783">
    <property type="entry name" value="Ig-like_fold"/>
</dbReference>
<reference evidence="4" key="1">
    <citation type="submission" date="2020-12" db="EMBL/GenBank/DDBJ databases">
        <title>Leucobacter sp. CAS2, isolated from Chromium sludge.</title>
        <authorList>
            <person name="Xu Z."/>
        </authorList>
    </citation>
    <scope>NUCLEOTIDE SEQUENCE</scope>
    <source>
        <strain evidence="4">CSA2</strain>
    </source>
</reference>
<comment type="caution">
    <text evidence="4">The sequence shown here is derived from an EMBL/GenBank/DDBJ whole genome shotgun (WGS) entry which is preliminary data.</text>
</comment>
<feature type="domain" description="Bacterial Ig-like" evidence="3">
    <location>
        <begin position="582"/>
        <end position="651"/>
    </location>
</feature>
<dbReference type="EMBL" id="JAEHOI010000007">
    <property type="protein sequence ID" value="MBK0422055.1"/>
    <property type="molecule type" value="Genomic_DNA"/>
</dbReference>
<gene>
    <name evidence="4" type="ORF">JD292_08205</name>
</gene>
<evidence type="ECO:0000259" key="3">
    <source>
        <dbReference type="Pfam" id="PF19077"/>
    </source>
</evidence>
<dbReference type="Proteomes" id="UP000618733">
    <property type="component" value="Unassembled WGS sequence"/>
</dbReference>
<evidence type="ECO:0000256" key="1">
    <source>
        <dbReference type="SAM" id="MobiDB-lite"/>
    </source>
</evidence>
<dbReference type="GO" id="GO:0005975">
    <property type="term" value="P:carbohydrate metabolic process"/>
    <property type="evidence" value="ECO:0007669"/>
    <property type="project" value="UniProtKB-ARBA"/>
</dbReference>
<dbReference type="InterPro" id="IPR044016">
    <property type="entry name" value="Big_13"/>
</dbReference>
<dbReference type="AlphaFoldDB" id="A0A934QCD9"/>
<proteinExistence type="predicted"/>
<keyword evidence="5" id="KW-1185">Reference proteome</keyword>
<dbReference type="Gene3D" id="2.60.40.10">
    <property type="entry name" value="Immunoglobulins"/>
    <property type="match status" value="2"/>
</dbReference>
<feature type="transmembrane region" description="Helical" evidence="2">
    <location>
        <begin position="935"/>
        <end position="956"/>
    </location>
</feature>
<feature type="region of interest" description="Disordered" evidence="1">
    <location>
        <begin position="803"/>
        <end position="848"/>
    </location>
</feature>
<keyword evidence="2" id="KW-0472">Membrane</keyword>